<gene>
    <name evidence="6" type="ORF">DFJ75_4934</name>
</gene>
<evidence type="ECO:0000313" key="7">
    <source>
        <dbReference type="Proteomes" id="UP000274762"/>
    </source>
</evidence>
<evidence type="ECO:0000259" key="5">
    <source>
        <dbReference type="PROSITE" id="PS50921"/>
    </source>
</evidence>
<dbReference type="InterPro" id="IPR011006">
    <property type="entry name" value="CheY-like_superfamily"/>
</dbReference>
<protein>
    <submittedName>
        <fullName evidence="6">GAF domain-containing protein</fullName>
    </submittedName>
</protein>
<dbReference type="Gene3D" id="3.30.450.40">
    <property type="match status" value="1"/>
</dbReference>
<keyword evidence="2" id="KW-0418">Kinase</keyword>
<reference evidence="6 7" key="1">
    <citation type="submission" date="2018-10" db="EMBL/GenBank/DDBJ databases">
        <title>Sequencing the genomes of 1000 actinobacteria strains.</title>
        <authorList>
            <person name="Klenk H.-P."/>
        </authorList>
    </citation>
    <scope>NUCLEOTIDE SEQUENCE [LARGE SCALE GENOMIC DNA]</scope>
    <source>
        <strain evidence="6 7">DSM 44343</strain>
    </source>
</reference>
<dbReference type="InterPro" id="IPR012074">
    <property type="entry name" value="GAF_ANTAR"/>
</dbReference>
<dbReference type="Gene3D" id="1.10.10.10">
    <property type="entry name" value="Winged helix-like DNA-binding domain superfamily/Winged helix DNA-binding domain"/>
    <property type="match status" value="1"/>
</dbReference>
<comment type="caution">
    <text evidence="6">The sequence shown here is derived from an EMBL/GenBank/DDBJ whole genome shotgun (WGS) entry which is preliminary data.</text>
</comment>
<dbReference type="SUPFAM" id="SSF52172">
    <property type="entry name" value="CheY-like"/>
    <property type="match status" value="1"/>
</dbReference>
<accession>A0A495ISN7</accession>
<dbReference type="SUPFAM" id="SSF55781">
    <property type="entry name" value="GAF domain-like"/>
    <property type="match status" value="1"/>
</dbReference>
<dbReference type="PIRSF" id="PIRSF036625">
    <property type="entry name" value="GAF_ANTAR"/>
    <property type="match status" value="1"/>
</dbReference>
<evidence type="ECO:0000256" key="2">
    <source>
        <dbReference type="ARBA" id="ARBA00022777"/>
    </source>
</evidence>
<dbReference type="Pfam" id="PF13185">
    <property type="entry name" value="GAF_2"/>
    <property type="match status" value="1"/>
</dbReference>
<dbReference type="InterPro" id="IPR005561">
    <property type="entry name" value="ANTAR"/>
</dbReference>
<keyword evidence="4" id="KW-0804">Transcription</keyword>
<dbReference type="Pfam" id="PF03861">
    <property type="entry name" value="ANTAR"/>
    <property type="match status" value="1"/>
</dbReference>
<dbReference type="PROSITE" id="PS50921">
    <property type="entry name" value="ANTAR"/>
    <property type="match status" value="1"/>
</dbReference>
<sequence>MGTEHSDVYKQIAALARQMNERLPDTSVRAFDELLTNAVKHIPGAQYAGITIVARREEIATPAATHEHARTIDSIQEKLRQGPCFAAATEHDSYFISDLQTETRWPDFRAEALAQTKIRSIASFELFTTRDTVGALNLYSDNANAFDQDARDLGYIFAAHAAIVWAAVRRGEQFRSALASRDIIGQAKGMIMERFSVNAIEAFDMLRTLSQNENIRLAEVARQIVEADHPPNERLQ</sequence>
<dbReference type="GO" id="GO:0016301">
    <property type="term" value="F:kinase activity"/>
    <property type="evidence" value="ECO:0007669"/>
    <property type="project" value="UniProtKB-KW"/>
</dbReference>
<evidence type="ECO:0000313" key="6">
    <source>
        <dbReference type="EMBL" id="RKR79795.1"/>
    </source>
</evidence>
<dbReference type="InterPro" id="IPR036388">
    <property type="entry name" value="WH-like_DNA-bd_sf"/>
</dbReference>
<dbReference type="OrthoDB" id="4629915at2"/>
<proteinExistence type="predicted"/>
<dbReference type="InterPro" id="IPR029016">
    <property type="entry name" value="GAF-like_dom_sf"/>
</dbReference>
<dbReference type="SMART" id="SM01012">
    <property type="entry name" value="ANTAR"/>
    <property type="match status" value="1"/>
</dbReference>
<dbReference type="AlphaFoldDB" id="A0A495ISN7"/>
<dbReference type="EMBL" id="RBKV01000002">
    <property type="protein sequence ID" value="RKR79795.1"/>
    <property type="molecule type" value="Genomic_DNA"/>
</dbReference>
<evidence type="ECO:0000256" key="1">
    <source>
        <dbReference type="ARBA" id="ARBA00022679"/>
    </source>
</evidence>
<organism evidence="6 7">
    <name type="scientific">Williamsia marianensis</name>
    <dbReference type="NCBI Taxonomy" id="85044"/>
    <lineage>
        <taxon>Bacteria</taxon>
        <taxon>Bacillati</taxon>
        <taxon>Actinomycetota</taxon>
        <taxon>Actinomycetes</taxon>
        <taxon>Mycobacteriales</taxon>
        <taxon>Nocardiaceae</taxon>
        <taxon>Williamsia</taxon>
    </lineage>
</organism>
<dbReference type="GO" id="GO:0003723">
    <property type="term" value="F:RNA binding"/>
    <property type="evidence" value="ECO:0007669"/>
    <property type="project" value="InterPro"/>
</dbReference>
<evidence type="ECO:0000256" key="3">
    <source>
        <dbReference type="ARBA" id="ARBA00023015"/>
    </source>
</evidence>
<dbReference type="Proteomes" id="UP000274762">
    <property type="component" value="Unassembled WGS sequence"/>
</dbReference>
<name>A0A495ISN7_WILMA</name>
<keyword evidence="3" id="KW-0805">Transcription regulation</keyword>
<dbReference type="RefSeq" id="WP_023957702.1">
    <property type="nucleotide sequence ID" value="NZ_CBCRXS010000019.1"/>
</dbReference>
<dbReference type="InterPro" id="IPR003018">
    <property type="entry name" value="GAF"/>
</dbReference>
<evidence type="ECO:0000256" key="4">
    <source>
        <dbReference type="ARBA" id="ARBA00023163"/>
    </source>
</evidence>
<keyword evidence="1" id="KW-0808">Transferase</keyword>
<feature type="domain" description="ANTAR" evidence="5">
    <location>
        <begin position="164"/>
        <end position="225"/>
    </location>
</feature>